<feature type="region of interest" description="Disordered" evidence="1">
    <location>
        <begin position="170"/>
        <end position="234"/>
    </location>
</feature>
<evidence type="ECO:0000256" key="1">
    <source>
        <dbReference type="SAM" id="MobiDB-lite"/>
    </source>
</evidence>
<protein>
    <submittedName>
        <fullName evidence="2">Uncharacterized protein</fullName>
    </submittedName>
</protein>
<comment type="caution">
    <text evidence="2">The sequence shown here is derived from an EMBL/GenBank/DDBJ whole genome shotgun (WGS) entry which is preliminary data.</text>
</comment>
<dbReference type="EMBL" id="JAEMGP010000002">
    <property type="protein sequence ID" value="KAG5214348.1"/>
    <property type="molecule type" value="Genomic_DNA"/>
</dbReference>
<feature type="compositionally biased region" description="Pro residues" evidence="1">
    <location>
        <begin position="115"/>
        <end position="139"/>
    </location>
</feature>
<evidence type="ECO:0000313" key="2">
    <source>
        <dbReference type="EMBL" id="KAG5214348.1"/>
    </source>
</evidence>
<feature type="compositionally biased region" description="Polar residues" evidence="1">
    <location>
        <begin position="173"/>
        <end position="192"/>
    </location>
</feature>
<evidence type="ECO:0000313" key="3">
    <source>
        <dbReference type="Proteomes" id="UP000664991"/>
    </source>
</evidence>
<dbReference type="Proteomes" id="UP000664991">
    <property type="component" value="Unassembled WGS sequence"/>
</dbReference>
<name>A0A836AH82_SHEEP</name>
<organism evidence="2 3">
    <name type="scientific">Ovis aries</name>
    <name type="common">Sheep</name>
    <dbReference type="NCBI Taxonomy" id="9940"/>
    <lineage>
        <taxon>Eukaryota</taxon>
        <taxon>Metazoa</taxon>
        <taxon>Chordata</taxon>
        <taxon>Craniata</taxon>
        <taxon>Vertebrata</taxon>
        <taxon>Euteleostomi</taxon>
        <taxon>Mammalia</taxon>
        <taxon>Eutheria</taxon>
        <taxon>Laurasiatheria</taxon>
        <taxon>Artiodactyla</taxon>
        <taxon>Ruminantia</taxon>
        <taxon>Pecora</taxon>
        <taxon>Bovidae</taxon>
        <taxon>Caprinae</taxon>
        <taxon>Ovis</taxon>
    </lineage>
</organism>
<dbReference type="AlphaFoldDB" id="A0A836AH82"/>
<gene>
    <name evidence="2" type="ORF">JEQ12_010134</name>
</gene>
<feature type="region of interest" description="Disordered" evidence="1">
    <location>
        <begin position="1"/>
        <end position="158"/>
    </location>
</feature>
<reference evidence="2 3" key="1">
    <citation type="submission" date="2020-12" db="EMBL/GenBank/DDBJ databases">
        <title>De novo assembly of Tibetan sheep genome.</title>
        <authorList>
            <person name="Li X."/>
        </authorList>
    </citation>
    <scope>NUCLEOTIDE SEQUENCE [LARGE SCALE GENOMIC DNA]</scope>
    <source>
        <tissue evidence="2">Heart</tissue>
    </source>
</reference>
<proteinExistence type="predicted"/>
<feature type="compositionally biased region" description="Polar residues" evidence="1">
    <location>
        <begin position="69"/>
        <end position="80"/>
    </location>
</feature>
<accession>A0A836AH82</accession>
<sequence length="268" mass="28130">MTAAVLGGQPDRDAHLCSFHRTKGKARLGPGPIDADTEPEELSSRASSWEPVPKVPETVGPPWVGASGTGLQQREPQTTGRAGAHVVPQGGQSRLGGKQRPAARLTKRGLSTEAPLPPGTVGPEAAPPEPAPQPRPGPVHPSDHQEPSPDVCGQDLYTASPGLTQLLLRAQQPARSLKTSSPFSWERTNASDSIAAGVSFPRTRPGIPAPSSPEQKTTQDPPRGSVQAVLRAPSPIFPNPLTRALVNFKEEAEAERGLMGLSKVTSVQ</sequence>